<dbReference type="PRINTS" id="PR01806">
    <property type="entry name" value="VIRFACTRMVIN"/>
</dbReference>
<dbReference type="GO" id="GO:0008360">
    <property type="term" value="P:regulation of cell shape"/>
    <property type="evidence" value="ECO:0007669"/>
    <property type="project" value="UniProtKB-UniRule"/>
</dbReference>
<gene>
    <name evidence="10 12" type="primary">murJ</name>
    <name evidence="12" type="ORF">PQJ61_03885</name>
</gene>
<keyword evidence="2 10" id="KW-1003">Cell membrane</keyword>
<dbReference type="GO" id="GO:0034204">
    <property type="term" value="P:lipid translocation"/>
    <property type="evidence" value="ECO:0007669"/>
    <property type="project" value="TreeGrafter"/>
</dbReference>
<feature type="transmembrane region" description="Helical" evidence="10">
    <location>
        <begin position="162"/>
        <end position="183"/>
    </location>
</feature>
<feature type="transmembrane region" description="Helical" evidence="10">
    <location>
        <begin position="482"/>
        <end position="503"/>
    </location>
</feature>
<dbReference type="PANTHER" id="PTHR47019">
    <property type="entry name" value="LIPID II FLIPPASE MURJ"/>
    <property type="match status" value="1"/>
</dbReference>
<keyword evidence="4 10" id="KW-0133">Cell shape</keyword>
<evidence type="ECO:0000256" key="6">
    <source>
        <dbReference type="ARBA" id="ARBA00022989"/>
    </source>
</evidence>
<dbReference type="GO" id="GO:0015648">
    <property type="term" value="F:lipid-linked peptidoglycan transporter activity"/>
    <property type="evidence" value="ECO:0007669"/>
    <property type="project" value="UniProtKB-UniRule"/>
</dbReference>
<evidence type="ECO:0000313" key="12">
    <source>
        <dbReference type="EMBL" id="MDC7225887.1"/>
    </source>
</evidence>
<dbReference type="EMBL" id="JAQQAL010000010">
    <property type="protein sequence ID" value="MDC7225887.1"/>
    <property type="molecule type" value="Genomic_DNA"/>
</dbReference>
<evidence type="ECO:0000256" key="7">
    <source>
        <dbReference type="ARBA" id="ARBA00023136"/>
    </source>
</evidence>
<evidence type="ECO:0000313" key="13">
    <source>
        <dbReference type="Proteomes" id="UP001221217"/>
    </source>
</evidence>
<keyword evidence="10 11" id="KW-0961">Cell wall biogenesis/degradation</keyword>
<proteinExistence type="inferred from homology"/>
<feature type="transmembrane region" description="Helical" evidence="10">
    <location>
        <begin position="409"/>
        <end position="432"/>
    </location>
</feature>
<organism evidence="12 13">
    <name type="scientific">Candidatus Thalassospirochaeta sargassi</name>
    <dbReference type="NCBI Taxonomy" id="3119039"/>
    <lineage>
        <taxon>Bacteria</taxon>
        <taxon>Pseudomonadati</taxon>
        <taxon>Spirochaetota</taxon>
        <taxon>Spirochaetia</taxon>
        <taxon>Spirochaetales</taxon>
        <taxon>Spirochaetaceae</taxon>
        <taxon>Candidatus Thalassospirochaeta</taxon>
    </lineage>
</organism>
<feature type="transmembrane region" description="Helical" evidence="10">
    <location>
        <begin position="189"/>
        <end position="207"/>
    </location>
</feature>
<name>A0AAJ1MIT3_9SPIO</name>
<feature type="transmembrane region" description="Helical" evidence="10">
    <location>
        <begin position="135"/>
        <end position="155"/>
    </location>
</feature>
<evidence type="ECO:0000256" key="9">
    <source>
        <dbReference type="ARBA" id="ARBA00061532"/>
    </source>
</evidence>
<feature type="transmembrane region" description="Helical" evidence="10">
    <location>
        <begin position="351"/>
        <end position="372"/>
    </location>
</feature>
<evidence type="ECO:0000256" key="8">
    <source>
        <dbReference type="ARBA" id="ARBA00060041"/>
    </source>
</evidence>
<dbReference type="GO" id="GO:0009252">
    <property type="term" value="P:peptidoglycan biosynthetic process"/>
    <property type="evidence" value="ECO:0007669"/>
    <property type="project" value="UniProtKB-UniRule"/>
</dbReference>
<dbReference type="GO" id="GO:0071555">
    <property type="term" value="P:cell wall organization"/>
    <property type="evidence" value="ECO:0007669"/>
    <property type="project" value="UniProtKB-UniRule"/>
</dbReference>
<evidence type="ECO:0000256" key="3">
    <source>
        <dbReference type="ARBA" id="ARBA00022692"/>
    </source>
</evidence>
<evidence type="ECO:0000256" key="10">
    <source>
        <dbReference type="HAMAP-Rule" id="MF_02078"/>
    </source>
</evidence>
<keyword evidence="6 10" id="KW-1133">Transmembrane helix</keyword>
<dbReference type="Proteomes" id="UP001221217">
    <property type="component" value="Unassembled WGS sequence"/>
</dbReference>
<dbReference type="GO" id="GO:0005886">
    <property type="term" value="C:plasma membrane"/>
    <property type="evidence" value="ECO:0007669"/>
    <property type="project" value="UniProtKB-SubCell"/>
</dbReference>
<keyword evidence="5 10" id="KW-0573">Peptidoglycan synthesis</keyword>
<feature type="transmembrane region" description="Helical" evidence="10">
    <location>
        <begin position="97"/>
        <end position="115"/>
    </location>
</feature>
<reference evidence="12 13" key="1">
    <citation type="submission" date="2022-12" db="EMBL/GenBank/DDBJ databases">
        <title>Metagenome assembled genome from gulf of manar.</title>
        <authorList>
            <person name="Kohli P."/>
            <person name="Pk S."/>
            <person name="Venkata Ramana C."/>
            <person name="Sasikala C."/>
        </authorList>
    </citation>
    <scope>NUCLEOTIDE SEQUENCE [LARGE SCALE GENOMIC DNA]</scope>
    <source>
        <strain evidence="12">JB008</strain>
    </source>
</reference>
<feature type="transmembrane region" description="Helical" evidence="10">
    <location>
        <begin position="384"/>
        <end position="403"/>
    </location>
</feature>
<feature type="transmembrane region" description="Helical" evidence="10">
    <location>
        <begin position="444"/>
        <end position="462"/>
    </location>
</feature>
<dbReference type="CDD" id="cd13123">
    <property type="entry name" value="MATE_MurJ_like"/>
    <property type="match status" value="1"/>
</dbReference>
<evidence type="ECO:0000256" key="2">
    <source>
        <dbReference type="ARBA" id="ARBA00022475"/>
    </source>
</evidence>
<evidence type="ECO:0000256" key="1">
    <source>
        <dbReference type="ARBA" id="ARBA00004651"/>
    </source>
</evidence>
<comment type="caution">
    <text evidence="12">The sequence shown here is derived from an EMBL/GenBank/DDBJ whole genome shotgun (WGS) entry which is preliminary data.</text>
</comment>
<protein>
    <recommendedName>
        <fullName evidence="10">Probable lipid II flippase MurJ</fullName>
    </recommendedName>
</protein>
<feature type="transmembrane region" description="Helical" evidence="10">
    <location>
        <begin position="12"/>
        <end position="38"/>
    </location>
</feature>
<sequence length="519" mass="57192">MMAKQNTSRTAFTVMVCTLISRILGFVRIGVITAVFGAGGKADVINLTFSIPNNLRKLSAEGALSSAFIPVLSRTIAAEKNGVKSKKIVRNLIGFQLLLLVPLSVICIIFSEPLIRVVLAEFNEPWQIELSSGLFRWFINYLLFISISAVIIGALNSSGHFLIPAITPILFSICVISSILLLHQSIGPYSMAVGVVAGGLAQILFQLPKFSKYGFDLKPDFSLRNEEFRQIVRQWLPVLATSSILTITQTIAFRFASGLAEGSTSALTYAIVYWQFPYGIFSASISTVLFPKMAKQIAVDDGEGLLDTIQYGIRYLAVLLIPSAIFLSMYGHEIISVTLQRGHFSAENTSMTARVLTAYSLGLFSTGAYNFLQRYFYSGGNYRTPFIVTSVVAVIDVALSLWLKETFLGVGGLAIANSAAFTAGLVVLLILVRRREGRFHGRRILITFCKIILAMIPFIIFLNILRNFTGNWWVSGSSLKNLILLACGFTGSCILILSMYKFLKIEMLDDILRRGRKKA</sequence>
<comment type="function">
    <text evidence="8 10 11">Involved in peptidoglycan biosynthesis. Transports lipid-linked peptidoglycan precursors from the inner to the outer leaflet of the cytoplasmic membrane.</text>
</comment>
<dbReference type="InterPro" id="IPR051050">
    <property type="entry name" value="Lipid_II_flippase_MurJ/MviN"/>
</dbReference>
<comment type="similarity">
    <text evidence="9 10 11">Belongs to the MurJ/MviN family.</text>
</comment>
<keyword evidence="10 11" id="KW-0813">Transport</keyword>
<dbReference type="InterPro" id="IPR004268">
    <property type="entry name" value="MurJ"/>
</dbReference>
<accession>A0AAJ1MIT3</accession>
<dbReference type="PANTHER" id="PTHR47019:SF1">
    <property type="entry name" value="LIPID II FLIPPASE MURJ"/>
    <property type="match status" value="1"/>
</dbReference>
<evidence type="ECO:0000256" key="4">
    <source>
        <dbReference type="ARBA" id="ARBA00022960"/>
    </source>
</evidence>
<dbReference type="AlphaFoldDB" id="A0AAJ1MIT3"/>
<dbReference type="NCBIfam" id="TIGR01695">
    <property type="entry name" value="murJ_mviN"/>
    <property type="match status" value="1"/>
</dbReference>
<comment type="pathway">
    <text evidence="10">Cell wall biogenesis; peptidoglycan biosynthesis.</text>
</comment>
<feature type="transmembrane region" description="Helical" evidence="10">
    <location>
        <begin position="235"/>
        <end position="255"/>
    </location>
</feature>
<keyword evidence="7 10" id="KW-0472">Membrane</keyword>
<dbReference type="PIRSF" id="PIRSF002869">
    <property type="entry name" value="MviN"/>
    <property type="match status" value="1"/>
</dbReference>
<feature type="transmembrane region" description="Helical" evidence="10">
    <location>
        <begin position="267"/>
        <end position="290"/>
    </location>
</feature>
<evidence type="ECO:0000256" key="5">
    <source>
        <dbReference type="ARBA" id="ARBA00022984"/>
    </source>
</evidence>
<dbReference type="HAMAP" id="MF_02078">
    <property type="entry name" value="MurJ_MviN"/>
    <property type="match status" value="1"/>
</dbReference>
<feature type="transmembrane region" description="Helical" evidence="10">
    <location>
        <begin position="311"/>
        <end position="331"/>
    </location>
</feature>
<comment type="subcellular location">
    <subcellularLocation>
        <location evidence="1 10">Cell membrane</location>
        <topology evidence="1 10">Multi-pass membrane protein</topology>
    </subcellularLocation>
</comment>
<keyword evidence="3 10" id="KW-0812">Transmembrane</keyword>
<dbReference type="Pfam" id="PF03023">
    <property type="entry name" value="MurJ"/>
    <property type="match status" value="1"/>
</dbReference>
<evidence type="ECO:0000256" key="11">
    <source>
        <dbReference type="PIRNR" id="PIRNR002869"/>
    </source>
</evidence>